<dbReference type="OrthoDB" id="3542928at2"/>
<dbReference type="Pfam" id="PF04149">
    <property type="entry name" value="DUF397"/>
    <property type="match status" value="1"/>
</dbReference>
<dbReference type="InterPro" id="IPR007278">
    <property type="entry name" value="DUF397"/>
</dbReference>
<evidence type="ECO:0000313" key="2">
    <source>
        <dbReference type="EMBL" id="TKK90544.1"/>
    </source>
</evidence>
<proteinExistence type="predicted"/>
<dbReference type="RefSeq" id="WP_137246012.1">
    <property type="nucleotide sequence ID" value="NZ_SZQA01000003.1"/>
</dbReference>
<dbReference type="AlphaFoldDB" id="A0A4U3MP85"/>
<comment type="caution">
    <text evidence="2">The sequence shown here is derived from an EMBL/GenBank/DDBJ whole genome shotgun (WGS) entry which is preliminary data.</text>
</comment>
<keyword evidence="3" id="KW-1185">Reference proteome</keyword>
<evidence type="ECO:0000313" key="3">
    <source>
        <dbReference type="Proteomes" id="UP000308705"/>
    </source>
</evidence>
<sequence length="64" mass="7509">MDPVHHDQWIRACINNDCVEVGFADDIVRVRDSKRGTDSAVLDFTWEEWRVFLEGVRRGEFDAK</sequence>
<gene>
    <name evidence="2" type="ORF">FDA94_06010</name>
</gene>
<feature type="domain" description="DUF397" evidence="1">
    <location>
        <begin position="16"/>
        <end position="57"/>
    </location>
</feature>
<evidence type="ECO:0000259" key="1">
    <source>
        <dbReference type="Pfam" id="PF04149"/>
    </source>
</evidence>
<accession>A0A4U3MP85</accession>
<name>A0A4U3MP85_9ACTN</name>
<organism evidence="2 3">
    <name type="scientific">Herbidospora galbida</name>
    <dbReference type="NCBI Taxonomy" id="2575442"/>
    <lineage>
        <taxon>Bacteria</taxon>
        <taxon>Bacillati</taxon>
        <taxon>Actinomycetota</taxon>
        <taxon>Actinomycetes</taxon>
        <taxon>Streptosporangiales</taxon>
        <taxon>Streptosporangiaceae</taxon>
        <taxon>Herbidospora</taxon>
    </lineage>
</organism>
<protein>
    <submittedName>
        <fullName evidence="2">DUF397 domain-containing protein</fullName>
    </submittedName>
</protein>
<dbReference type="EMBL" id="SZQA01000003">
    <property type="protein sequence ID" value="TKK90544.1"/>
    <property type="molecule type" value="Genomic_DNA"/>
</dbReference>
<reference evidence="2 3" key="1">
    <citation type="submission" date="2019-04" db="EMBL/GenBank/DDBJ databases">
        <title>Herbidospora sp. NEAU-GS14.nov., a novel actinomycete isolated from soil.</title>
        <authorList>
            <person name="Han L."/>
        </authorList>
    </citation>
    <scope>NUCLEOTIDE SEQUENCE [LARGE SCALE GENOMIC DNA]</scope>
    <source>
        <strain evidence="2 3">NEAU-GS14</strain>
    </source>
</reference>
<dbReference type="Proteomes" id="UP000308705">
    <property type="component" value="Unassembled WGS sequence"/>
</dbReference>